<comment type="subunit">
    <text evidence="2">Heterodimer of SbcC and SbcD.</text>
</comment>
<feature type="compositionally biased region" description="Basic and acidic residues" evidence="5">
    <location>
        <begin position="410"/>
        <end position="443"/>
    </location>
</feature>
<dbReference type="GO" id="GO:0006302">
    <property type="term" value="P:double-strand break repair"/>
    <property type="evidence" value="ECO:0007669"/>
    <property type="project" value="InterPro"/>
</dbReference>
<evidence type="ECO:0000256" key="5">
    <source>
        <dbReference type="SAM" id="MobiDB-lite"/>
    </source>
</evidence>
<proteinExistence type="inferred from homology"/>
<dbReference type="RefSeq" id="WP_179428720.1">
    <property type="nucleotide sequence ID" value="NZ_JACBZP010000001.1"/>
</dbReference>
<dbReference type="EMBL" id="JACBZP010000001">
    <property type="protein sequence ID" value="NYI68362.1"/>
    <property type="molecule type" value="Genomic_DNA"/>
</dbReference>
<dbReference type="InterPro" id="IPR027417">
    <property type="entry name" value="P-loop_NTPase"/>
</dbReference>
<dbReference type="PANTHER" id="PTHR32114">
    <property type="entry name" value="ABC TRANSPORTER ABCH.3"/>
    <property type="match status" value="1"/>
</dbReference>
<keyword evidence="7" id="KW-0269">Exonuclease</keyword>
<reference evidence="7 8" key="1">
    <citation type="submission" date="2020-07" db="EMBL/GenBank/DDBJ databases">
        <title>Sequencing the genomes of 1000 actinobacteria strains.</title>
        <authorList>
            <person name="Klenk H.-P."/>
        </authorList>
    </citation>
    <scope>NUCLEOTIDE SEQUENCE [LARGE SCALE GENOMIC DNA]</scope>
    <source>
        <strain evidence="7 8">DSM 26341</strain>
    </source>
</reference>
<dbReference type="SUPFAM" id="SSF52540">
    <property type="entry name" value="P-loop containing nucleoside triphosphate hydrolases"/>
    <property type="match status" value="1"/>
</dbReference>
<gene>
    <name evidence="7" type="ORF">BJY26_002668</name>
</gene>
<dbReference type="AlphaFoldDB" id="A0A7Z0IIH1"/>
<feature type="region of interest" description="Disordered" evidence="5">
    <location>
        <begin position="410"/>
        <end position="446"/>
    </location>
</feature>
<dbReference type="Proteomes" id="UP000539111">
    <property type="component" value="Unassembled WGS sequence"/>
</dbReference>
<evidence type="ECO:0000313" key="8">
    <source>
        <dbReference type="Proteomes" id="UP000539111"/>
    </source>
</evidence>
<feature type="coiled-coil region" evidence="4">
    <location>
        <begin position="612"/>
        <end position="667"/>
    </location>
</feature>
<evidence type="ECO:0000256" key="2">
    <source>
        <dbReference type="ARBA" id="ARBA00011322"/>
    </source>
</evidence>
<sequence length="1019" mass="110656">MRLHRLQITAFGPFADTVEIDFDELTENGLFLLHGPTGAGKTSVLDAVCYALYASVPGARQEAKRLRSDHAAENAAPEVTLEFTARGRRFEVTRSPEWRRPVKRGTGTTREPARSMLREKVDGEWLEGTRDHKETALQITALLGMKVEQFTRVVMLPQGDFANFLKAESRQRAELLQQLFVTDRFSRIETQLADRHSDAEDAVTGLRDAVDELVARTRQAAEGAGETAPGAGNAADGVVHADEAADPGPGDPTELPKRGDLGAARTYIGTVREQLAGILSRARPAADETASGLAAARRARDDLEARVARHARLDELERDQQQFDDARAERDADRDALAKHRRAVGARSRLDLFDTAKAGLDESRRALKAAEDAAGRTADETLSSDIDAVRAELVRLADLRAEEKNYTERRSLADASAKRMADQTKLRDDDSASHDELSTRRSELTASRDGLRDLAAGAAALDAEARRAESALAAARTADTLRADLQEAEQALRSATDDAQRRRDEYLDVRERRLSSMASELSADLEDDRPCPVCGSTSHPAPAVRSADAIDSSAEKEAEAVAAAADEARRRASDAVSNTRERLSEAMARAGDADTDAALHHRDEAVQRQQASTDAQARLRQLTDEITAADTELERLAEAIRTRNDAIAETGRERHDLDRQNQRFEDKRNSIVGETPVDEAIQTATTRVEALEALQSAAAAVRADRERAESARRKAEEAADAAQFAGLDAVRAALLNERDEDDARTRQDDARERAAELRTRAGEPDLVAAARERLDGTTAPTDVEREAAEKRLAVADASHRAAIERRAVVDKALNAVTSIKAEFDDATVSADSVLDHYNLTYRLSELARGRTGNDLRMSLSTYVLAARLEAVADAASSRLLVMSEGRYSIRHTDTRAGHGRLSGLGLEVLDAHTGMSRDPRTLSGGESFQASLALALGLADVVQAESGGVDLETLFIDEGFGSLDEQSLELVLDTLDGLRAGGRAVGVISHVREMKDRIVSSIEIEKTPHGSRVGAVRVG</sequence>
<evidence type="ECO:0000256" key="1">
    <source>
        <dbReference type="ARBA" id="ARBA00006930"/>
    </source>
</evidence>
<organism evidence="7 8">
    <name type="scientific">Spelaeicoccus albus</name>
    <dbReference type="NCBI Taxonomy" id="1280376"/>
    <lineage>
        <taxon>Bacteria</taxon>
        <taxon>Bacillati</taxon>
        <taxon>Actinomycetota</taxon>
        <taxon>Actinomycetes</taxon>
        <taxon>Micrococcales</taxon>
        <taxon>Brevibacteriaceae</taxon>
        <taxon>Spelaeicoccus</taxon>
    </lineage>
</organism>
<keyword evidence="4" id="KW-0175">Coiled coil</keyword>
<dbReference type="Gene3D" id="3.40.50.300">
    <property type="entry name" value="P-loop containing nucleotide triphosphate hydrolases"/>
    <property type="match status" value="2"/>
</dbReference>
<comment type="caution">
    <text evidence="7">The sequence shown here is derived from an EMBL/GenBank/DDBJ whole genome shotgun (WGS) entry which is preliminary data.</text>
</comment>
<keyword evidence="7" id="KW-0378">Hydrolase</keyword>
<feature type="coiled-coil region" evidence="4">
    <location>
        <begin position="691"/>
        <end position="760"/>
    </location>
</feature>
<comment type="similarity">
    <text evidence="1">Belongs to the SMC family. SbcC subfamily.</text>
</comment>
<feature type="region of interest" description="Disordered" evidence="5">
    <location>
        <begin position="240"/>
        <end position="260"/>
    </location>
</feature>
<dbReference type="Pfam" id="PF13558">
    <property type="entry name" value="SbcC_Walker_B"/>
    <property type="match status" value="1"/>
</dbReference>
<evidence type="ECO:0000256" key="3">
    <source>
        <dbReference type="ARBA" id="ARBA00013368"/>
    </source>
</evidence>
<evidence type="ECO:0000313" key="7">
    <source>
        <dbReference type="EMBL" id="NYI68362.1"/>
    </source>
</evidence>
<keyword evidence="8" id="KW-1185">Reference proteome</keyword>
<dbReference type="InterPro" id="IPR038729">
    <property type="entry name" value="Rad50/SbcC_AAA"/>
</dbReference>
<feature type="region of interest" description="Disordered" evidence="5">
    <location>
        <begin position="518"/>
        <end position="545"/>
    </location>
</feature>
<protein>
    <recommendedName>
        <fullName evidence="3">Nuclease SbcCD subunit C</fullName>
    </recommendedName>
</protein>
<dbReference type="PANTHER" id="PTHR32114:SF2">
    <property type="entry name" value="ABC TRANSPORTER ABCH.3"/>
    <property type="match status" value="1"/>
</dbReference>
<name>A0A7Z0IIH1_9MICO</name>
<dbReference type="Pfam" id="PF13476">
    <property type="entry name" value="AAA_23"/>
    <property type="match status" value="1"/>
</dbReference>
<feature type="domain" description="Rad50/SbcC-type AAA" evidence="6">
    <location>
        <begin position="5"/>
        <end position="180"/>
    </location>
</feature>
<evidence type="ECO:0000256" key="4">
    <source>
        <dbReference type="SAM" id="Coils"/>
    </source>
</evidence>
<evidence type="ECO:0000259" key="6">
    <source>
        <dbReference type="Pfam" id="PF13476"/>
    </source>
</evidence>
<dbReference type="GO" id="GO:0004527">
    <property type="term" value="F:exonuclease activity"/>
    <property type="evidence" value="ECO:0007669"/>
    <property type="project" value="UniProtKB-KW"/>
</dbReference>
<keyword evidence="7" id="KW-0540">Nuclease</keyword>
<accession>A0A7Z0IIH1</accession>
<feature type="coiled-coil region" evidence="4">
    <location>
        <begin position="458"/>
        <end position="505"/>
    </location>
</feature>
<dbReference type="GO" id="GO:0016887">
    <property type="term" value="F:ATP hydrolysis activity"/>
    <property type="evidence" value="ECO:0007669"/>
    <property type="project" value="InterPro"/>
</dbReference>